<evidence type="ECO:0000313" key="2">
    <source>
        <dbReference type="Proteomes" id="UP000321947"/>
    </source>
</evidence>
<dbReference type="EMBL" id="SSTD01013972">
    <property type="protein sequence ID" value="TYK05133.1"/>
    <property type="molecule type" value="Genomic_DNA"/>
</dbReference>
<name>A0A5D3BZG4_CUCMM</name>
<protein>
    <submittedName>
        <fullName evidence="1">Uncharacterized protein</fullName>
    </submittedName>
</protein>
<evidence type="ECO:0000313" key="1">
    <source>
        <dbReference type="EMBL" id="TYK05133.1"/>
    </source>
</evidence>
<accession>A0A5D3BZG4</accession>
<organism evidence="1 2">
    <name type="scientific">Cucumis melo var. makuwa</name>
    <name type="common">Oriental melon</name>
    <dbReference type="NCBI Taxonomy" id="1194695"/>
    <lineage>
        <taxon>Eukaryota</taxon>
        <taxon>Viridiplantae</taxon>
        <taxon>Streptophyta</taxon>
        <taxon>Embryophyta</taxon>
        <taxon>Tracheophyta</taxon>
        <taxon>Spermatophyta</taxon>
        <taxon>Magnoliopsida</taxon>
        <taxon>eudicotyledons</taxon>
        <taxon>Gunneridae</taxon>
        <taxon>Pentapetalae</taxon>
        <taxon>rosids</taxon>
        <taxon>fabids</taxon>
        <taxon>Cucurbitales</taxon>
        <taxon>Cucurbitaceae</taxon>
        <taxon>Benincaseae</taxon>
        <taxon>Cucumis</taxon>
    </lineage>
</organism>
<dbReference type="Proteomes" id="UP000321947">
    <property type="component" value="Unassembled WGS sequence"/>
</dbReference>
<gene>
    <name evidence="1" type="ORF">E5676_scaffold1769G00370</name>
</gene>
<sequence length="175" mass="18914">MELAGLEITVSICGVNVMATPSRLAMAAAERHAVEAYLIRPLSPKDDFATHSLENAVFGENPSESDLPITILPPVPTDFHSPMQHPIPSKQPSTSDIPSTSTATPISLRDIASILLQHGLCVMAIPSLPPPKLKKPYTANTERNKLQRELQNLQSSICYDKSLALANREGPNVAK</sequence>
<reference evidence="1 2" key="1">
    <citation type="submission" date="2019-08" db="EMBL/GenBank/DDBJ databases">
        <title>Draft genome sequences of two oriental melons (Cucumis melo L. var makuwa).</title>
        <authorList>
            <person name="Kwon S.-Y."/>
        </authorList>
    </citation>
    <scope>NUCLEOTIDE SEQUENCE [LARGE SCALE GENOMIC DNA]</scope>
    <source>
        <strain evidence="2">cv. Chang Bougi</strain>
        <tissue evidence="1">Leaf</tissue>
    </source>
</reference>
<proteinExistence type="predicted"/>
<comment type="caution">
    <text evidence="1">The sequence shown here is derived from an EMBL/GenBank/DDBJ whole genome shotgun (WGS) entry which is preliminary data.</text>
</comment>
<dbReference type="AlphaFoldDB" id="A0A5D3BZG4"/>